<feature type="compositionally biased region" description="Low complexity" evidence="1">
    <location>
        <begin position="18"/>
        <end position="35"/>
    </location>
</feature>
<feature type="region of interest" description="Disordered" evidence="1">
    <location>
        <begin position="1"/>
        <end position="35"/>
    </location>
</feature>
<reference evidence="2 3" key="1">
    <citation type="submission" date="2024-02" db="EMBL/GenBank/DDBJ databases">
        <title>Full genome sequence of Nocardioides kribbensis.</title>
        <authorList>
            <person name="Poletto B.L."/>
            <person name="Silva G."/>
            <person name="Galante D."/>
            <person name="Campos K.R."/>
            <person name="Santos M.B.N."/>
            <person name="Sacchi C.T."/>
        </authorList>
    </citation>
    <scope>NUCLEOTIDE SEQUENCE [LARGE SCALE GENOMIC DNA]</scope>
    <source>
        <strain evidence="2 3">O4R</strain>
    </source>
</reference>
<sequence length="43" mass="3966">MSSSPTPARPGTASGTTSPGALGAPSGPAGSASPAAWWPVALC</sequence>
<proteinExistence type="predicted"/>
<protein>
    <submittedName>
        <fullName evidence="2">Uncharacterized protein</fullName>
    </submittedName>
</protein>
<evidence type="ECO:0000256" key="1">
    <source>
        <dbReference type="SAM" id="MobiDB-lite"/>
    </source>
</evidence>
<dbReference type="EMBL" id="JBEGDP010000008">
    <property type="protein sequence ID" value="MEQ7847495.1"/>
    <property type="molecule type" value="Genomic_DNA"/>
</dbReference>
<comment type="caution">
    <text evidence="2">The sequence shown here is derived from an EMBL/GenBank/DDBJ whole genome shotgun (WGS) entry which is preliminary data.</text>
</comment>
<dbReference type="RefSeq" id="WP_349804496.1">
    <property type="nucleotide sequence ID" value="NZ_JBEGDP010000008.1"/>
</dbReference>
<organism evidence="2 3">
    <name type="scientific">Nocardioides kribbensis</name>
    <dbReference type="NCBI Taxonomy" id="305517"/>
    <lineage>
        <taxon>Bacteria</taxon>
        <taxon>Bacillati</taxon>
        <taxon>Actinomycetota</taxon>
        <taxon>Actinomycetes</taxon>
        <taxon>Propionibacteriales</taxon>
        <taxon>Nocardioidaceae</taxon>
        <taxon>Nocardioides</taxon>
    </lineage>
</organism>
<keyword evidence="3" id="KW-1185">Reference proteome</keyword>
<evidence type="ECO:0000313" key="3">
    <source>
        <dbReference type="Proteomes" id="UP001482520"/>
    </source>
</evidence>
<evidence type="ECO:0000313" key="2">
    <source>
        <dbReference type="EMBL" id="MEQ7847495.1"/>
    </source>
</evidence>
<dbReference type="Proteomes" id="UP001482520">
    <property type="component" value="Unassembled WGS sequence"/>
</dbReference>
<name>A0ABV1NYB5_9ACTN</name>
<accession>A0ABV1NYB5</accession>
<gene>
    <name evidence="2" type="ORF">V6R90_09415</name>
</gene>